<dbReference type="InterPro" id="IPR030878">
    <property type="entry name" value="Ribosomal_uL15"/>
</dbReference>
<dbReference type="PANTHER" id="PTHR12934:SF11">
    <property type="entry name" value="LARGE RIBOSOMAL SUBUNIT PROTEIN UL15M"/>
    <property type="match status" value="1"/>
</dbReference>
<evidence type="ECO:0000256" key="6">
    <source>
        <dbReference type="SAM" id="MobiDB-lite"/>
    </source>
</evidence>
<dbReference type="InterPro" id="IPR001196">
    <property type="entry name" value="Ribosomal_uL15_CS"/>
</dbReference>
<dbReference type="PROSITE" id="PS00475">
    <property type="entry name" value="RIBOSOMAL_L15"/>
    <property type="match status" value="1"/>
</dbReference>
<dbReference type="InterPro" id="IPR021131">
    <property type="entry name" value="Ribosomal_uL15/eL18"/>
</dbReference>
<evidence type="ECO:0000259" key="7">
    <source>
        <dbReference type="Pfam" id="PF00828"/>
    </source>
</evidence>
<dbReference type="Gene3D" id="3.100.10.10">
    <property type="match status" value="1"/>
</dbReference>
<evidence type="ECO:0000256" key="1">
    <source>
        <dbReference type="ARBA" id="ARBA00007320"/>
    </source>
</evidence>
<dbReference type="eggNOG" id="COG0200">
    <property type="taxonomic scope" value="Bacteria"/>
</dbReference>
<dbReference type="GO" id="GO:0006412">
    <property type="term" value="P:translation"/>
    <property type="evidence" value="ECO:0007669"/>
    <property type="project" value="UniProtKB-UniRule"/>
</dbReference>
<evidence type="ECO:0000313" key="8">
    <source>
        <dbReference type="EMBL" id="EHJ49223.1"/>
    </source>
</evidence>
<evidence type="ECO:0000256" key="4">
    <source>
        <dbReference type="HAMAP-Rule" id="MF_01341"/>
    </source>
</evidence>
<feature type="domain" description="Large ribosomal subunit protein uL15/eL18" evidence="7">
    <location>
        <begin position="77"/>
        <end position="145"/>
    </location>
</feature>
<dbReference type="STRING" id="694327.DFW101_3223"/>
<dbReference type="HOGENOM" id="CLU_055188_4_2_7"/>
<feature type="compositionally biased region" description="Gly residues" evidence="6">
    <location>
        <begin position="23"/>
        <end position="35"/>
    </location>
</feature>
<keyword evidence="4" id="KW-0699">rRNA-binding</keyword>
<dbReference type="PANTHER" id="PTHR12934">
    <property type="entry name" value="50S RIBOSOMAL PROTEIN L15"/>
    <property type="match status" value="1"/>
</dbReference>
<dbReference type="HAMAP" id="MF_01341">
    <property type="entry name" value="Ribosomal_uL15"/>
    <property type="match status" value="1"/>
</dbReference>
<reference evidence="9" key="1">
    <citation type="journal article" date="2015" name="Genome Announc.">
        <title>High-Quality Draft Genome Sequence of Desulfovibrio carbinoliphilus FW-101-2B, an Organic Acid-Oxidizing Sulfate-Reducing Bacterium Isolated from Uranium(VI)-Contaminated Groundwater.</title>
        <authorList>
            <person name="Ramsay B.D."/>
            <person name="Hwang C."/>
            <person name="Woo H.L."/>
            <person name="Carroll S.L."/>
            <person name="Lucas S."/>
            <person name="Han J."/>
            <person name="Lapidus A.L."/>
            <person name="Cheng J.F."/>
            <person name="Goodwin L.A."/>
            <person name="Pitluck S."/>
            <person name="Peters L."/>
            <person name="Chertkov O."/>
            <person name="Held B."/>
            <person name="Detter J.C."/>
            <person name="Han C.S."/>
            <person name="Tapia R."/>
            <person name="Land M.L."/>
            <person name="Hauser L.J."/>
            <person name="Kyrpides N.C."/>
            <person name="Ivanova N.N."/>
            <person name="Mikhailova N."/>
            <person name="Pagani I."/>
            <person name="Woyke T."/>
            <person name="Arkin A.P."/>
            <person name="Dehal P."/>
            <person name="Chivian D."/>
            <person name="Criddle C.S."/>
            <person name="Wu W."/>
            <person name="Chakraborty R."/>
            <person name="Hazen T.C."/>
            <person name="Fields M.W."/>
        </authorList>
    </citation>
    <scope>NUCLEOTIDE SEQUENCE [LARGE SCALE GENOMIC DNA]</scope>
    <source>
        <strain evidence="9">FW-101-2B</strain>
    </source>
</reference>
<evidence type="ECO:0000256" key="3">
    <source>
        <dbReference type="ARBA" id="ARBA00023274"/>
    </source>
</evidence>
<dbReference type="GO" id="GO:0003735">
    <property type="term" value="F:structural constituent of ribosome"/>
    <property type="evidence" value="ECO:0007669"/>
    <property type="project" value="InterPro"/>
</dbReference>
<keyword evidence="4" id="KW-0694">RNA-binding</keyword>
<dbReference type="GO" id="GO:0019843">
    <property type="term" value="F:rRNA binding"/>
    <property type="evidence" value="ECO:0007669"/>
    <property type="project" value="UniProtKB-UniRule"/>
</dbReference>
<dbReference type="NCBIfam" id="TIGR01071">
    <property type="entry name" value="rplO_bact"/>
    <property type="match status" value="1"/>
</dbReference>
<dbReference type="RefSeq" id="WP_009182560.1">
    <property type="nucleotide sequence ID" value="NZ_CM001368.1"/>
</dbReference>
<comment type="function">
    <text evidence="4">Binds to the 23S rRNA.</text>
</comment>
<sequence>MKLHELYPFPEERVNRKRIGRGRATGQGCTAGKGNKGQNARAGVSERPWFEGGQMPLARRLPKRGFKNYPFKVVYQPLNLDRLLEAFAGQDAISLDDIYERGLAKAGALVKILSQGEVAAAVTVEAHRFSAKALEKIAAAGGKAVTLGAVESGDETPTE</sequence>
<evidence type="ECO:0000256" key="5">
    <source>
        <dbReference type="RuleBase" id="RU003888"/>
    </source>
</evidence>
<protein>
    <recommendedName>
        <fullName evidence="4">Large ribosomal subunit protein uL15</fullName>
    </recommendedName>
</protein>
<keyword evidence="2 4" id="KW-0689">Ribosomal protein</keyword>
<name>G7Q9V7_9BACT</name>
<dbReference type="GO" id="GO:0015934">
    <property type="term" value="C:large ribosomal subunit"/>
    <property type="evidence" value="ECO:0007669"/>
    <property type="project" value="InterPro"/>
</dbReference>
<dbReference type="Pfam" id="PF00828">
    <property type="entry name" value="Ribosomal_L27A"/>
    <property type="match status" value="1"/>
</dbReference>
<dbReference type="Proteomes" id="UP000004662">
    <property type="component" value="Chromosome"/>
</dbReference>
<dbReference type="OrthoDB" id="9810293at2"/>
<dbReference type="AlphaFoldDB" id="G7Q9V7"/>
<accession>G7Q9V7</accession>
<dbReference type="InterPro" id="IPR005749">
    <property type="entry name" value="Ribosomal_uL15_bac-type"/>
</dbReference>
<evidence type="ECO:0000256" key="2">
    <source>
        <dbReference type="ARBA" id="ARBA00022980"/>
    </source>
</evidence>
<comment type="subunit">
    <text evidence="4">Part of the 50S ribosomal subunit.</text>
</comment>
<organism evidence="8 9">
    <name type="scientific">Solidesulfovibrio carbinoliphilus subsp. oakridgensis</name>
    <dbReference type="NCBI Taxonomy" id="694327"/>
    <lineage>
        <taxon>Bacteria</taxon>
        <taxon>Pseudomonadati</taxon>
        <taxon>Thermodesulfobacteriota</taxon>
        <taxon>Desulfovibrionia</taxon>
        <taxon>Desulfovibrionales</taxon>
        <taxon>Desulfovibrionaceae</taxon>
        <taxon>Solidesulfovibrio</taxon>
    </lineage>
</organism>
<dbReference type="EMBL" id="CM001368">
    <property type="protein sequence ID" value="EHJ49223.1"/>
    <property type="molecule type" value="Genomic_DNA"/>
</dbReference>
<feature type="region of interest" description="Disordered" evidence="6">
    <location>
        <begin position="22"/>
        <end position="43"/>
    </location>
</feature>
<evidence type="ECO:0000313" key="9">
    <source>
        <dbReference type="Proteomes" id="UP000004662"/>
    </source>
</evidence>
<gene>
    <name evidence="4" type="primary">rplO</name>
    <name evidence="8" type="ORF">DFW101_3223</name>
</gene>
<dbReference type="SUPFAM" id="SSF52080">
    <property type="entry name" value="Ribosomal proteins L15p and L18e"/>
    <property type="match status" value="1"/>
</dbReference>
<keyword evidence="3 4" id="KW-0687">Ribonucleoprotein</keyword>
<dbReference type="InterPro" id="IPR036227">
    <property type="entry name" value="Ribosomal_uL15/eL18_sf"/>
</dbReference>
<proteinExistence type="inferred from homology"/>
<comment type="similarity">
    <text evidence="1 4 5">Belongs to the universal ribosomal protein uL15 family.</text>
</comment>
<keyword evidence="9" id="KW-1185">Reference proteome</keyword>